<evidence type="ECO:0000313" key="1">
    <source>
        <dbReference type="EMBL" id="ATI42288.1"/>
    </source>
</evidence>
<gene>
    <name evidence="1" type="ORF">CBW24_09875</name>
</gene>
<dbReference type="SUPFAM" id="SSF53335">
    <property type="entry name" value="S-adenosyl-L-methionine-dependent methyltransferases"/>
    <property type="match status" value="1"/>
</dbReference>
<organism evidence="1 2">
    <name type="scientific">Pacificitalea manganoxidans</name>
    <dbReference type="NCBI Taxonomy" id="1411902"/>
    <lineage>
        <taxon>Bacteria</taxon>
        <taxon>Pseudomonadati</taxon>
        <taxon>Pseudomonadota</taxon>
        <taxon>Alphaproteobacteria</taxon>
        <taxon>Rhodobacterales</taxon>
        <taxon>Paracoccaceae</taxon>
        <taxon>Pacificitalea</taxon>
    </lineage>
</organism>
<dbReference type="InterPro" id="IPR029063">
    <property type="entry name" value="SAM-dependent_MTases_sf"/>
</dbReference>
<reference evidence="1 2" key="1">
    <citation type="submission" date="2017-05" db="EMBL/GenBank/DDBJ databases">
        <title>Comparative genomic and metabolic analysis of manganese-oxidizing mechanisms in Celeribater manganoxidans DY25T: its adaption to the environment of polymetallic nodule.</title>
        <authorList>
            <person name="Wang X."/>
        </authorList>
    </citation>
    <scope>NUCLEOTIDE SEQUENCE [LARGE SCALE GENOMIC DNA]</scope>
    <source>
        <strain evidence="1 2">DY25</strain>
    </source>
</reference>
<evidence type="ECO:0008006" key="3">
    <source>
        <dbReference type="Google" id="ProtNLM"/>
    </source>
</evidence>
<dbReference type="CDD" id="cd02440">
    <property type="entry name" value="AdoMet_MTases"/>
    <property type="match status" value="1"/>
</dbReference>
<dbReference type="Pfam" id="PF13489">
    <property type="entry name" value="Methyltransf_23"/>
    <property type="match status" value="1"/>
</dbReference>
<dbReference type="EMBL" id="CP021404">
    <property type="protein sequence ID" value="ATI42288.1"/>
    <property type="molecule type" value="Genomic_DNA"/>
</dbReference>
<keyword evidence="2" id="KW-1185">Reference proteome</keyword>
<accession>A0A291M0I3</accession>
<dbReference type="Gene3D" id="3.40.50.150">
    <property type="entry name" value="Vaccinia Virus protein VP39"/>
    <property type="match status" value="1"/>
</dbReference>
<dbReference type="KEGG" id="cmag:CBW24_09875"/>
<dbReference type="OrthoDB" id="9807911at2"/>
<dbReference type="AlphaFoldDB" id="A0A291M0I3"/>
<protein>
    <recommendedName>
        <fullName evidence="3">Methyltransferase family protein</fullName>
    </recommendedName>
</protein>
<dbReference type="Proteomes" id="UP000219050">
    <property type="component" value="Chromosome"/>
</dbReference>
<dbReference type="RefSeq" id="WP_097373483.1">
    <property type="nucleotide sequence ID" value="NZ_CP021404.1"/>
</dbReference>
<sequence length="213" mass="22648">MHSLYDTPAQAPALYPDLLWKPRAASNPAMLRQSWVRRYDKATLGTGYATPARIAEALCAFLPDTDQSVLDYDCGTGVLGLALQAAGCTDITGIDPSEVLIARAQARGVYRDLHRIQPGYEMLREGRWAAIATAGSLGLGPVGPCQVERLTRALMPGGLLALAVPDYCTSAGISARAVEATLDSGAMQQLFREHGAHLPALCQGSTVIILQKS</sequence>
<name>A0A291M0I3_9RHOB</name>
<evidence type="ECO:0000313" key="2">
    <source>
        <dbReference type="Proteomes" id="UP000219050"/>
    </source>
</evidence>
<proteinExistence type="predicted"/>